<feature type="region of interest" description="Disordered" evidence="3">
    <location>
        <begin position="1"/>
        <end position="31"/>
    </location>
</feature>
<organism evidence="4 5">
    <name type="scientific">Conoideocrella luteorostrata</name>
    <dbReference type="NCBI Taxonomy" id="1105319"/>
    <lineage>
        <taxon>Eukaryota</taxon>
        <taxon>Fungi</taxon>
        <taxon>Dikarya</taxon>
        <taxon>Ascomycota</taxon>
        <taxon>Pezizomycotina</taxon>
        <taxon>Sordariomycetes</taxon>
        <taxon>Hypocreomycetidae</taxon>
        <taxon>Hypocreales</taxon>
        <taxon>Clavicipitaceae</taxon>
        <taxon>Conoideocrella</taxon>
    </lineage>
</organism>
<gene>
    <name evidence="4" type="ORF">QQS21_006606</name>
</gene>
<accession>A0AAJ0CM73</accession>
<comment type="subcellular location">
    <subcellularLocation>
        <location evidence="1">Nucleus</location>
    </subcellularLocation>
</comment>
<evidence type="ECO:0000256" key="3">
    <source>
        <dbReference type="SAM" id="MobiDB-lite"/>
    </source>
</evidence>
<keyword evidence="2" id="KW-0539">Nucleus</keyword>
<name>A0AAJ0CM73_9HYPO</name>
<evidence type="ECO:0000256" key="2">
    <source>
        <dbReference type="ARBA" id="ARBA00023242"/>
    </source>
</evidence>
<protein>
    <recommendedName>
        <fullName evidence="6">Fungal transcriptional regulatory protein</fullName>
    </recommendedName>
</protein>
<dbReference type="InterPro" id="IPR021858">
    <property type="entry name" value="Fun_TF"/>
</dbReference>
<dbReference type="PANTHER" id="PTHR37534">
    <property type="entry name" value="TRANSCRIPTIONAL ACTIVATOR PROTEIN UGA3"/>
    <property type="match status" value="1"/>
</dbReference>
<sequence length="433" mass="48413">MKGKMIPLAPTSWETPIQQSSGPLASREQAEHALVHSSQPSIGLSMPLDLTLRNSSPEFIDYYDKNLAGLMVWFDSEENDYRRSVLPLATSTPAVKFAVAAIAAHHGAKTFSLNMPRFPEAARDACLRLINRHICRMTGRLQDGADLNSLSDIAEAEWILASILMISCYEMSNSQIAAAEGHRRAARTLVNVFASKGATNSGLFRFLQNQLSIYDVLAATTSFNVQDVEETVLPQDTEDGLFSQYLTFLHHITLFSRRAACSTGANTLTHGNCPDAAAIRLQFEQTRGATLLAAGKLRIEPAVVRRDFVRLVDIYHHTAILYAYRCMGYATYENIDWKASVEKLFEELCALEDLALCAHNLPWPAFIAGTECFDDVWKQEVVAKLLTDIMRTTEFKNHAEILGFLGVFWHGDDPDWRPLARQFQEHGYQVLPV</sequence>
<keyword evidence="5" id="KW-1185">Reference proteome</keyword>
<dbReference type="AlphaFoldDB" id="A0AAJ0CM73"/>
<comment type="caution">
    <text evidence="4">The sequence shown here is derived from an EMBL/GenBank/DDBJ whole genome shotgun (WGS) entry which is preliminary data.</text>
</comment>
<evidence type="ECO:0000313" key="4">
    <source>
        <dbReference type="EMBL" id="KAK2595636.1"/>
    </source>
</evidence>
<dbReference type="GO" id="GO:0005634">
    <property type="term" value="C:nucleus"/>
    <property type="evidence" value="ECO:0007669"/>
    <property type="project" value="UniProtKB-SubCell"/>
</dbReference>
<dbReference type="Proteomes" id="UP001251528">
    <property type="component" value="Unassembled WGS sequence"/>
</dbReference>
<dbReference type="Pfam" id="PF11951">
    <property type="entry name" value="Fungal_trans_2"/>
    <property type="match status" value="1"/>
</dbReference>
<proteinExistence type="predicted"/>
<evidence type="ECO:0000313" key="5">
    <source>
        <dbReference type="Proteomes" id="UP001251528"/>
    </source>
</evidence>
<dbReference type="EMBL" id="JASWJB010000125">
    <property type="protein sequence ID" value="KAK2595636.1"/>
    <property type="molecule type" value="Genomic_DNA"/>
</dbReference>
<dbReference type="PANTHER" id="PTHR37534:SF46">
    <property type="entry name" value="ZN(II)2CYS6 TRANSCRIPTION FACTOR (EUROFUNG)"/>
    <property type="match status" value="1"/>
</dbReference>
<feature type="compositionally biased region" description="Polar residues" evidence="3">
    <location>
        <begin position="12"/>
        <end position="23"/>
    </location>
</feature>
<evidence type="ECO:0000256" key="1">
    <source>
        <dbReference type="ARBA" id="ARBA00004123"/>
    </source>
</evidence>
<reference evidence="4" key="1">
    <citation type="submission" date="2023-06" db="EMBL/GenBank/DDBJ databases">
        <title>Conoideocrella luteorostrata (Hypocreales: Clavicipitaceae), a potential biocontrol fungus for elongate hemlock scale in United States Christmas tree production areas.</title>
        <authorList>
            <person name="Barrett H."/>
            <person name="Lovett B."/>
            <person name="Macias A.M."/>
            <person name="Stajich J.E."/>
            <person name="Kasson M.T."/>
        </authorList>
    </citation>
    <scope>NUCLEOTIDE SEQUENCE</scope>
    <source>
        <strain evidence="4">ARSEF 14590</strain>
    </source>
</reference>
<evidence type="ECO:0008006" key="6">
    <source>
        <dbReference type="Google" id="ProtNLM"/>
    </source>
</evidence>